<evidence type="ECO:0000256" key="6">
    <source>
        <dbReference type="ARBA" id="ARBA00023136"/>
    </source>
</evidence>
<reference evidence="10" key="1">
    <citation type="submission" date="2015-10" db="EMBL/GenBank/DDBJ databases">
        <authorList>
            <person name="Martinez-Garcia P.J."/>
            <person name="Crepeau M.W."/>
            <person name="Puiu D."/>
            <person name="Gonzalez-Ibeas D."/>
            <person name="Whalen J."/>
            <person name="Stevens K."/>
            <person name="Paul R."/>
            <person name="Butterfield T."/>
            <person name="Britton M."/>
            <person name="Reagan R."/>
            <person name="Chakraborty S."/>
            <person name="Walawage S.L."/>
            <person name="Vasquez-Gross H.A."/>
            <person name="Cardeno C."/>
            <person name="Famula R."/>
            <person name="Pratt K."/>
            <person name="Kuruganti S."/>
            <person name="Aradhya M.K."/>
            <person name="Leslie C.A."/>
            <person name="Dandekar A.M."/>
            <person name="Salzberg S.L."/>
            <person name="Wegrzyn J.L."/>
            <person name="Langley C.H."/>
            <person name="Neale D.B."/>
        </authorList>
    </citation>
    <scope>NUCLEOTIDE SEQUENCE</scope>
    <source>
        <tissue evidence="10">Leaves</tissue>
    </source>
</reference>
<feature type="non-terminal residue" evidence="10">
    <location>
        <position position="1"/>
    </location>
</feature>
<evidence type="ECO:0000313" key="11">
    <source>
        <dbReference type="Proteomes" id="UP000619265"/>
    </source>
</evidence>
<dbReference type="AlphaFoldDB" id="A0A833XZV1"/>
<name>A0A833XZV1_JUGRE</name>
<keyword evidence="8" id="KW-0449">Lipoprotein</keyword>
<keyword evidence="3" id="KW-1003">Cell membrane</keyword>
<dbReference type="Proteomes" id="UP000619265">
    <property type="component" value="Unassembled WGS sequence"/>
</dbReference>
<dbReference type="GO" id="GO:0005886">
    <property type="term" value="C:plasma membrane"/>
    <property type="evidence" value="ECO:0007669"/>
    <property type="project" value="UniProtKB-SubCell"/>
</dbReference>
<dbReference type="EMBL" id="LIHL02000003">
    <property type="protein sequence ID" value="KAF5474749.1"/>
    <property type="molecule type" value="Genomic_DNA"/>
</dbReference>
<dbReference type="PANTHER" id="PTHR31052:SF12">
    <property type="entry name" value="COBRA-LIKE PROTEIN 7"/>
    <property type="match status" value="1"/>
</dbReference>
<protein>
    <recommendedName>
        <fullName evidence="9">COBRA C-terminal domain-containing protein</fullName>
    </recommendedName>
</protein>
<comment type="subcellular location">
    <subcellularLocation>
        <location evidence="1">Cell membrane</location>
        <topology evidence="1">Lipid-anchor</topology>
        <topology evidence="1">GPI-anchor</topology>
    </subcellularLocation>
</comment>
<evidence type="ECO:0000256" key="5">
    <source>
        <dbReference type="ARBA" id="ARBA00022729"/>
    </source>
</evidence>
<keyword evidence="6" id="KW-0472">Membrane</keyword>
<evidence type="ECO:0000256" key="7">
    <source>
        <dbReference type="ARBA" id="ARBA00023180"/>
    </source>
</evidence>
<evidence type="ECO:0000256" key="1">
    <source>
        <dbReference type="ARBA" id="ARBA00004609"/>
    </source>
</evidence>
<comment type="similarity">
    <text evidence="2">Belongs to the COBRA family.</text>
</comment>
<sequence>VFFYTHFLNQSHRPVYHLCLPSIWSCFPSITVLRFLHVLSSKHFDPNVAGKKNMNSAFGVLTFVFFLFCSKVPLSKSQGFDDEKPAAPPPEVESCNGIFLSYEFISRKKEYPHVKNATAQSWAFNATATILNTGTVELKAWKMFIGFQHDEILVGVSGAVLMEADDFPAPVGNGTQFSGSPQADLKTSIDTAGDLSQIQVQIMIRGTQFGVKPPGIPMPSTIRLVNDGYKCPAPTRRKASMHVCCTRNPKIKAKALKTKFLPRQNGDLSISYDVLQAYQNNYLAQVTMESKNPLGRLDRWNLTWEWMRGEFIFTMRGAYTRKKDCADCIYGMAGQYYNDMDFSKVMNCQKRPIIGDLPRERANDTDVGKLPYCCKNGSLLPPIMDVSKSKSVFQLQVFKLPPDLNRTALYPPEKWKIFGVLNPDYKCGAPLRVDPTEFPDPSGLQATSTAIASWQVVCNITKPTKRNTRCCVSFSAYYNESVIPCNSCACGCDGDKKCNPDAPAMLLPPEALLVPFENRTEKAIAWAKIKHLQIPKPLPCGDNCGVSINWHVNSDYMSAWTARMTLFNWGDLTFEDWFAAIQMKKVCRGYENVYSFNGTLVPELNNTIFFQGLPGLNFLVGETNGSNPRKDPRVPGKQQSVISFTKKLTPGIKIVKGDGFPSRVFFNGEECSLPTHYPTKNGNDRVFVNLVVDIFLILMTTLLLLENHH</sequence>
<dbReference type="InterPro" id="IPR056900">
    <property type="entry name" value="COB_C"/>
</dbReference>
<organism evidence="10 11">
    <name type="scientific">Juglans regia</name>
    <name type="common">English walnut</name>
    <dbReference type="NCBI Taxonomy" id="51240"/>
    <lineage>
        <taxon>Eukaryota</taxon>
        <taxon>Viridiplantae</taxon>
        <taxon>Streptophyta</taxon>
        <taxon>Embryophyta</taxon>
        <taxon>Tracheophyta</taxon>
        <taxon>Spermatophyta</taxon>
        <taxon>Magnoliopsida</taxon>
        <taxon>eudicotyledons</taxon>
        <taxon>Gunneridae</taxon>
        <taxon>Pentapetalae</taxon>
        <taxon>rosids</taxon>
        <taxon>fabids</taxon>
        <taxon>Fagales</taxon>
        <taxon>Juglandaceae</taxon>
        <taxon>Juglans</taxon>
    </lineage>
</organism>
<feature type="domain" description="COBRA C-terminal" evidence="9">
    <location>
        <begin position="469"/>
        <end position="678"/>
    </location>
</feature>
<evidence type="ECO:0000256" key="8">
    <source>
        <dbReference type="ARBA" id="ARBA00023288"/>
    </source>
</evidence>
<gene>
    <name evidence="10" type="ORF">F2P56_006618</name>
</gene>
<dbReference type="PANTHER" id="PTHR31052">
    <property type="entry name" value="COBRA-LIKE PROTEIN 7"/>
    <property type="match status" value="1"/>
</dbReference>
<evidence type="ECO:0000313" key="10">
    <source>
        <dbReference type="EMBL" id="KAF5474749.1"/>
    </source>
</evidence>
<comment type="caution">
    <text evidence="10">The sequence shown here is derived from an EMBL/GenBank/DDBJ whole genome shotgun (WGS) entry which is preliminary data.</text>
</comment>
<dbReference type="InterPro" id="IPR006918">
    <property type="entry name" value="COBRA_pln"/>
</dbReference>
<dbReference type="Pfam" id="PF04833">
    <property type="entry name" value="COBRA"/>
    <property type="match status" value="1"/>
</dbReference>
<evidence type="ECO:0000256" key="2">
    <source>
        <dbReference type="ARBA" id="ARBA00005507"/>
    </source>
</evidence>
<evidence type="ECO:0000256" key="4">
    <source>
        <dbReference type="ARBA" id="ARBA00022622"/>
    </source>
</evidence>
<dbReference type="GO" id="GO:0010215">
    <property type="term" value="P:cellulose microfibril organization"/>
    <property type="evidence" value="ECO:0007669"/>
    <property type="project" value="InterPro"/>
</dbReference>
<keyword evidence="5" id="KW-0732">Signal</keyword>
<keyword evidence="4" id="KW-0336">GPI-anchor</keyword>
<proteinExistence type="inferred from homology"/>
<accession>A0A833XZV1</accession>
<evidence type="ECO:0000259" key="9">
    <source>
        <dbReference type="Pfam" id="PF25079"/>
    </source>
</evidence>
<dbReference type="Gramene" id="Jr03_10680_p1">
    <property type="protein sequence ID" value="cds.Jr03_10680_p1"/>
    <property type="gene ID" value="Jr03_10680"/>
</dbReference>
<keyword evidence="7" id="KW-0325">Glycoprotein</keyword>
<evidence type="ECO:0000256" key="3">
    <source>
        <dbReference type="ARBA" id="ARBA00022475"/>
    </source>
</evidence>
<reference evidence="10" key="2">
    <citation type="submission" date="2020-03" db="EMBL/GenBank/DDBJ databases">
        <title>Walnut 2.0.</title>
        <authorList>
            <person name="Marrano A."/>
            <person name="Britton M."/>
            <person name="Zimin A.V."/>
            <person name="Zaini P.A."/>
            <person name="Workman R."/>
            <person name="Puiu D."/>
            <person name="Bianco L."/>
            <person name="Allen B.J."/>
            <person name="Troggio M."/>
            <person name="Leslie C.A."/>
            <person name="Timp W."/>
            <person name="Dendekar A."/>
            <person name="Salzberg S.L."/>
            <person name="Neale D.B."/>
        </authorList>
    </citation>
    <scope>NUCLEOTIDE SEQUENCE</scope>
    <source>
        <tissue evidence="10">Leaves</tissue>
    </source>
</reference>
<dbReference type="GO" id="GO:0098552">
    <property type="term" value="C:side of membrane"/>
    <property type="evidence" value="ECO:0007669"/>
    <property type="project" value="UniProtKB-KW"/>
</dbReference>
<dbReference type="Pfam" id="PF25079">
    <property type="entry name" value="COB_C"/>
    <property type="match status" value="1"/>
</dbReference>